<keyword evidence="7" id="KW-1185">Reference proteome</keyword>
<dbReference type="PANTHER" id="PTHR43427">
    <property type="entry name" value="CHLORIDE CHANNEL PROTEIN CLC-E"/>
    <property type="match status" value="1"/>
</dbReference>
<dbReference type="InterPro" id="IPR001807">
    <property type="entry name" value="ClC"/>
</dbReference>
<dbReference type="eggNOG" id="COG0038">
    <property type="taxonomic scope" value="Bacteria"/>
</dbReference>
<evidence type="ECO:0000256" key="1">
    <source>
        <dbReference type="ARBA" id="ARBA00004141"/>
    </source>
</evidence>
<evidence type="ECO:0000313" key="7">
    <source>
        <dbReference type="Proteomes" id="UP000003571"/>
    </source>
</evidence>
<dbReference type="InterPro" id="IPR014743">
    <property type="entry name" value="Cl-channel_core"/>
</dbReference>
<keyword evidence="4 5" id="KW-0472">Membrane</keyword>
<dbReference type="AlphaFoldDB" id="H7EHZ0"/>
<dbReference type="Pfam" id="PF00654">
    <property type="entry name" value="Voltage_CLC"/>
    <property type="match status" value="1"/>
</dbReference>
<feature type="transmembrane region" description="Helical" evidence="5">
    <location>
        <begin position="162"/>
        <end position="185"/>
    </location>
</feature>
<feature type="transmembrane region" description="Helical" evidence="5">
    <location>
        <begin position="272"/>
        <end position="291"/>
    </location>
</feature>
<feature type="transmembrane region" description="Helical" evidence="5">
    <location>
        <begin position="197"/>
        <end position="214"/>
    </location>
</feature>
<evidence type="ECO:0000256" key="5">
    <source>
        <dbReference type="SAM" id="Phobius"/>
    </source>
</evidence>
<keyword evidence="3 5" id="KW-1133">Transmembrane helix</keyword>
<dbReference type="GO" id="GO:0015108">
    <property type="term" value="F:chloride transmembrane transporter activity"/>
    <property type="evidence" value="ECO:0007669"/>
    <property type="project" value="InterPro"/>
</dbReference>
<reference evidence="6 7" key="1">
    <citation type="submission" date="2011-09" db="EMBL/GenBank/DDBJ databases">
        <title>The draft genome of Treponema saccharophilum DSM 2985.</title>
        <authorList>
            <consortium name="US DOE Joint Genome Institute (JGI-PGF)"/>
            <person name="Lucas S."/>
            <person name="Copeland A."/>
            <person name="Lapidus A."/>
            <person name="Glavina del Rio T."/>
            <person name="Dalin E."/>
            <person name="Tice H."/>
            <person name="Bruce D."/>
            <person name="Goodwin L."/>
            <person name="Pitluck S."/>
            <person name="Peters L."/>
            <person name="Kyrpides N."/>
            <person name="Mavromatis K."/>
            <person name="Ivanova N."/>
            <person name="Markowitz V."/>
            <person name="Cheng J.-F."/>
            <person name="Hugenholtz P."/>
            <person name="Woyke T."/>
            <person name="Wu D."/>
            <person name="Gronow S."/>
            <person name="Wellnitz S."/>
            <person name="Brambilla E."/>
            <person name="Klenk H.-P."/>
            <person name="Eisen J.A."/>
        </authorList>
    </citation>
    <scope>NUCLEOTIDE SEQUENCE [LARGE SCALE GENOMIC DNA]</scope>
    <source>
        <strain evidence="6 7">DSM 2985</strain>
    </source>
</reference>
<dbReference type="GO" id="GO:0016020">
    <property type="term" value="C:membrane"/>
    <property type="evidence" value="ECO:0007669"/>
    <property type="project" value="UniProtKB-SubCell"/>
</dbReference>
<feature type="transmembrane region" description="Helical" evidence="5">
    <location>
        <begin position="338"/>
        <end position="356"/>
    </location>
</feature>
<evidence type="ECO:0000256" key="2">
    <source>
        <dbReference type="ARBA" id="ARBA00022692"/>
    </source>
</evidence>
<sequence>MKEKENMRDNPIVAYEKRVISSIEEYKVVAVLSLIAFPLGAVVAFIEVVFGRGLMAVTGARLENPAGWTAFLPLAGVFIALIYKEFGKGTERGMALVFDAAEGKCSIPLRLAPLVIIASWMTHLCGGSAGREGVAVQIGATLADQAGSRLSRNKLFENSRDTFVICGIAAGFAGLFQTPFAAIFFSLEVLVCGELKYKSLFPATIAAFTSYFVAKACGLSGEHVAIHAPEFTLDLLWKLAVLGPVFGAVGAFFASTLRRTKKFLPVLIPNPIIRTGLFGLILGILFIALHYGRYSGFGTEITHAALTGGKIYAYDWILKLVLTILTLSAGFMGGELTPLFTIGSSLGAVVAGFLGLPPEFAAALGYSAIFGSATNTFLAPILIGTECFGAENLPALVIVCSVAFFANFNKSIYGSQKKLGI</sequence>
<organism evidence="6 7">
    <name type="scientific">Treponema saccharophilum DSM 2985</name>
    <dbReference type="NCBI Taxonomy" id="907348"/>
    <lineage>
        <taxon>Bacteria</taxon>
        <taxon>Pseudomonadati</taxon>
        <taxon>Spirochaetota</taxon>
        <taxon>Spirochaetia</taxon>
        <taxon>Spirochaetales</taxon>
        <taxon>Treponemataceae</taxon>
        <taxon>Treponema</taxon>
    </lineage>
</organism>
<dbReference type="EMBL" id="AGRW01000031">
    <property type="protein sequence ID" value="EIC02833.1"/>
    <property type="molecule type" value="Genomic_DNA"/>
</dbReference>
<dbReference type="RefSeq" id="WP_004266599.1">
    <property type="nucleotide sequence ID" value="NZ_AGRW01000031.1"/>
</dbReference>
<evidence type="ECO:0000313" key="6">
    <source>
        <dbReference type="EMBL" id="EIC02833.1"/>
    </source>
</evidence>
<feature type="transmembrane region" description="Helical" evidence="5">
    <location>
        <begin position="389"/>
        <end position="408"/>
    </location>
</feature>
<feature type="transmembrane region" description="Helical" evidence="5">
    <location>
        <begin position="235"/>
        <end position="257"/>
    </location>
</feature>
<dbReference type="Gene3D" id="1.10.3080.10">
    <property type="entry name" value="Clc chloride channel"/>
    <property type="match status" value="1"/>
</dbReference>
<dbReference type="SUPFAM" id="SSF81340">
    <property type="entry name" value="Clc chloride channel"/>
    <property type="match status" value="1"/>
</dbReference>
<accession>H7EHZ0</accession>
<proteinExistence type="predicted"/>
<dbReference type="STRING" id="907348.TresaDRAFT_2356"/>
<evidence type="ECO:0000256" key="3">
    <source>
        <dbReference type="ARBA" id="ARBA00022989"/>
    </source>
</evidence>
<gene>
    <name evidence="6" type="ORF">TresaDRAFT_2356</name>
</gene>
<comment type="caution">
    <text evidence="6">The sequence shown here is derived from an EMBL/GenBank/DDBJ whole genome shotgun (WGS) entry which is preliminary data.</text>
</comment>
<keyword evidence="2 5" id="KW-0812">Transmembrane</keyword>
<protein>
    <submittedName>
        <fullName evidence="6">Cl-channel voltage-gated family protein</fullName>
    </submittedName>
</protein>
<dbReference type="PANTHER" id="PTHR43427:SF12">
    <property type="entry name" value="CHLORIDE TRANSPORTER"/>
    <property type="match status" value="1"/>
</dbReference>
<comment type="subcellular location">
    <subcellularLocation>
        <location evidence="1">Membrane</location>
        <topology evidence="1">Multi-pass membrane protein</topology>
    </subcellularLocation>
</comment>
<feature type="transmembrane region" description="Helical" evidence="5">
    <location>
        <begin position="312"/>
        <end position="332"/>
    </location>
</feature>
<dbReference type="Proteomes" id="UP000003571">
    <property type="component" value="Unassembled WGS sequence"/>
</dbReference>
<evidence type="ECO:0000256" key="4">
    <source>
        <dbReference type="ARBA" id="ARBA00023136"/>
    </source>
</evidence>
<feature type="transmembrane region" description="Helical" evidence="5">
    <location>
        <begin position="363"/>
        <end position="383"/>
    </location>
</feature>
<feature type="transmembrane region" description="Helical" evidence="5">
    <location>
        <begin position="26"/>
        <end position="46"/>
    </location>
</feature>
<feature type="transmembrane region" description="Helical" evidence="5">
    <location>
        <begin position="66"/>
        <end position="83"/>
    </location>
</feature>
<dbReference type="InterPro" id="IPR050368">
    <property type="entry name" value="ClC-type_chloride_channel"/>
</dbReference>
<dbReference type="PATRIC" id="fig|907348.3.peg.423"/>
<name>H7EHZ0_9SPIR</name>